<organism evidence="3 4">
    <name type="scientific">Entomoplasma ellychniae</name>
    <dbReference type="NCBI Taxonomy" id="2114"/>
    <lineage>
        <taxon>Bacteria</taxon>
        <taxon>Bacillati</taxon>
        <taxon>Mycoplasmatota</taxon>
        <taxon>Mollicutes</taxon>
        <taxon>Entomoplasmatales</taxon>
        <taxon>Entomoplasmataceae</taxon>
        <taxon>Entomoplasma</taxon>
    </lineage>
</organism>
<evidence type="ECO:0000256" key="2">
    <source>
        <dbReference type="ARBA" id="ARBA00022679"/>
    </source>
</evidence>
<dbReference type="Gene3D" id="3.40.1030.10">
    <property type="entry name" value="Nucleoside phosphorylase/phosphoribosyltransferase catalytic domain"/>
    <property type="match status" value="1"/>
</dbReference>
<comment type="caution">
    <text evidence="3">The sequence shown here is derived from an EMBL/GenBank/DDBJ whole genome shotgun (WGS) entry which is preliminary data.</text>
</comment>
<dbReference type="GO" id="GO:0004645">
    <property type="term" value="F:1,4-alpha-oligoglucan phosphorylase activity"/>
    <property type="evidence" value="ECO:0007669"/>
    <property type="project" value="InterPro"/>
</dbReference>
<gene>
    <name evidence="3" type="ORF">EELLY_v1c06000</name>
</gene>
<evidence type="ECO:0000313" key="3">
    <source>
        <dbReference type="EMBL" id="PPE04914.1"/>
    </source>
</evidence>
<dbReference type="InterPro" id="IPR000053">
    <property type="entry name" value="Thymidine/pyrmidine_PPase"/>
</dbReference>
<evidence type="ECO:0000313" key="4">
    <source>
        <dbReference type="Proteomes" id="UP000239010"/>
    </source>
</evidence>
<protein>
    <submittedName>
        <fullName evidence="3">Thymidine phosphorylase</fullName>
    </submittedName>
</protein>
<evidence type="ECO:0000256" key="1">
    <source>
        <dbReference type="ARBA" id="ARBA00022676"/>
    </source>
</evidence>
<dbReference type="SUPFAM" id="SSF52418">
    <property type="entry name" value="Nucleoside phosphorylase/phosphoribosyltransferase catalytic domain"/>
    <property type="match status" value="1"/>
</dbReference>
<dbReference type="PANTHER" id="PTHR10515:SF0">
    <property type="entry name" value="THYMIDINE PHOSPHORYLASE"/>
    <property type="match status" value="1"/>
</dbReference>
<reference evidence="3 4" key="1">
    <citation type="submission" date="2017-11" db="EMBL/GenBank/DDBJ databases">
        <title>Genome sequence of Entomoplasma ellychniae ELCN-1 (ATCC 43707).</title>
        <authorList>
            <person name="Lo W.-S."/>
            <person name="Gasparich G.E."/>
            <person name="Kuo C.-H."/>
        </authorList>
    </citation>
    <scope>NUCLEOTIDE SEQUENCE [LARGE SCALE GENOMIC DNA]</scope>
    <source>
        <strain evidence="3 4">ELCN-1</strain>
    </source>
</reference>
<dbReference type="PANTHER" id="PTHR10515">
    <property type="entry name" value="THYMIDINE PHOSPHORYLASE"/>
    <property type="match status" value="1"/>
</dbReference>
<proteinExistence type="predicted"/>
<keyword evidence="4" id="KW-1185">Reference proteome</keyword>
<name>A0A8E2QZ24_9MOLU</name>
<dbReference type="GO" id="GO:0006206">
    <property type="term" value="P:pyrimidine nucleobase metabolic process"/>
    <property type="evidence" value="ECO:0007669"/>
    <property type="project" value="InterPro"/>
</dbReference>
<dbReference type="GO" id="GO:0009032">
    <property type="term" value="F:thymidine phosphorylase activity"/>
    <property type="evidence" value="ECO:0007669"/>
    <property type="project" value="TreeGrafter"/>
</dbReference>
<dbReference type="EMBL" id="PHND01000001">
    <property type="protein sequence ID" value="PPE04914.1"/>
    <property type="molecule type" value="Genomic_DNA"/>
</dbReference>
<dbReference type="Proteomes" id="UP000239010">
    <property type="component" value="Unassembled WGS sequence"/>
</dbReference>
<dbReference type="InterPro" id="IPR035902">
    <property type="entry name" value="Nuc_phospho_transferase"/>
</dbReference>
<dbReference type="GO" id="GO:0005829">
    <property type="term" value="C:cytosol"/>
    <property type="evidence" value="ECO:0007669"/>
    <property type="project" value="TreeGrafter"/>
</dbReference>
<accession>A0A8E2QZ24</accession>
<sequence>MEIWFNGISDKEMYALRDVNGTVDSIPLIAGSIMSKKLTIEADSLVLDVKVGTGPFMKNIAEAERLAKTMISICEVA</sequence>
<dbReference type="AlphaFoldDB" id="A0A8E2QZ24"/>
<keyword evidence="2" id="KW-0808">Transferase</keyword>
<keyword evidence="1" id="KW-0328">Glycosyltransferase</keyword>